<evidence type="ECO:0008006" key="3">
    <source>
        <dbReference type="Google" id="ProtNLM"/>
    </source>
</evidence>
<accession>A0A0L0D789</accession>
<dbReference type="Proteomes" id="UP000054408">
    <property type="component" value="Unassembled WGS sequence"/>
</dbReference>
<protein>
    <recommendedName>
        <fullName evidence="3">DUF4536 domain-containing protein</fullName>
    </recommendedName>
</protein>
<sequence length="126" mass="12676">MATRPDQTAAGLGTVDRLGMDAGTEDEREPDCMLCALTSGTIVTSVGLYLARDVVVRPKAFAASKAARPLGAVVAAICIGLGGTNLVKAWTEWQNGASLPWSADPVVPGFGKLASGRSGSAAGSSG</sequence>
<dbReference type="EMBL" id="GL349450">
    <property type="protein sequence ID" value="KNC48214.1"/>
    <property type="molecule type" value="Genomic_DNA"/>
</dbReference>
<keyword evidence="2" id="KW-1185">Reference proteome</keyword>
<proteinExistence type="predicted"/>
<organism evidence="1 2">
    <name type="scientific">Thecamonas trahens ATCC 50062</name>
    <dbReference type="NCBI Taxonomy" id="461836"/>
    <lineage>
        <taxon>Eukaryota</taxon>
        <taxon>Apusozoa</taxon>
        <taxon>Apusomonadida</taxon>
        <taxon>Apusomonadidae</taxon>
        <taxon>Thecamonas</taxon>
    </lineage>
</organism>
<evidence type="ECO:0000313" key="1">
    <source>
        <dbReference type="EMBL" id="KNC48214.1"/>
    </source>
</evidence>
<reference evidence="1 2" key="1">
    <citation type="submission" date="2010-05" db="EMBL/GenBank/DDBJ databases">
        <title>The Genome Sequence of Thecamonas trahens ATCC 50062.</title>
        <authorList>
            <consortium name="The Broad Institute Genome Sequencing Platform"/>
            <person name="Russ C."/>
            <person name="Cuomo C."/>
            <person name="Shea T."/>
            <person name="Young S.K."/>
            <person name="Zeng Q."/>
            <person name="Koehrsen M."/>
            <person name="Haas B."/>
            <person name="Borodovsky M."/>
            <person name="Guigo R."/>
            <person name="Alvarado L."/>
            <person name="Berlin A."/>
            <person name="Bochicchio J."/>
            <person name="Borenstein D."/>
            <person name="Chapman S."/>
            <person name="Chen Z."/>
            <person name="Freedman E."/>
            <person name="Gellesch M."/>
            <person name="Goldberg J."/>
            <person name="Griggs A."/>
            <person name="Gujja S."/>
            <person name="Heilman E."/>
            <person name="Heiman D."/>
            <person name="Hepburn T."/>
            <person name="Howarth C."/>
            <person name="Jen D."/>
            <person name="Larson L."/>
            <person name="Mehta T."/>
            <person name="Park D."/>
            <person name="Pearson M."/>
            <person name="Roberts A."/>
            <person name="Saif S."/>
            <person name="Shenoy N."/>
            <person name="Sisk P."/>
            <person name="Stolte C."/>
            <person name="Sykes S."/>
            <person name="Thomson T."/>
            <person name="Walk T."/>
            <person name="White J."/>
            <person name="Yandava C."/>
            <person name="Burger G."/>
            <person name="Gray M.W."/>
            <person name="Holland P.W.H."/>
            <person name="King N."/>
            <person name="Lang F.B.F."/>
            <person name="Roger A.J."/>
            <person name="Ruiz-Trillo I."/>
            <person name="Lander E."/>
            <person name="Nusbaum C."/>
        </authorList>
    </citation>
    <scope>NUCLEOTIDE SEQUENCE [LARGE SCALE GENOMIC DNA]</scope>
    <source>
        <strain evidence="1 2">ATCC 50062</strain>
    </source>
</reference>
<dbReference type="RefSeq" id="XP_013758783.1">
    <property type="nucleotide sequence ID" value="XM_013903329.1"/>
</dbReference>
<dbReference type="AlphaFoldDB" id="A0A0L0D789"/>
<name>A0A0L0D789_THETB</name>
<gene>
    <name evidence="1" type="ORF">AMSG_04444</name>
</gene>
<dbReference type="GeneID" id="25563986"/>
<evidence type="ECO:0000313" key="2">
    <source>
        <dbReference type="Proteomes" id="UP000054408"/>
    </source>
</evidence>